<feature type="transmembrane region" description="Helical" evidence="8">
    <location>
        <begin position="145"/>
        <end position="161"/>
    </location>
</feature>
<feature type="transmembrane region" description="Helical" evidence="8">
    <location>
        <begin position="208"/>
        <end position="226"/>
    </location>
</feature>
<feature type="transmembrane region" description="Helical" evidence="8">
    <location>
        <begin position="168"/>
        <end position="188"/>
    </location>
</feature>
<evidence type="ECO:0000256" key="6">
    <source>
        <dbReference type="ARBA" id="ARBA00022989"/>
    </source>
</evidence>
<keyword evidence="5 8" id="KW-0812">Transmembrane</keyword>
<feature type="transmembrane region" description="Helical" evidence="8">
    <location>
        <begin position="37"/>
        <end position="55"/>
    </location>
</feature>
<feature type="transmembrane region" description="Helical" evidence="8">
    <location>
        <begin position="67"/>
        <end position="86"/>
    </location>
</feature>
<organism evidence="10 11">
    <name type="scientific">Desulfomicrobium norvegicum (strain DSM 1741 / NCIMB 8310)</name>
    <name type="common">Desulfovibrio baculatus (strain Norway 4)</name>
    <name type="synonym">Desulfovibrio desulfuricans (strain Norway 4)</name>
    <dbReference type="NCBI Taxonomy" id="52561"/>
    <lineage>
        <taxon>Bacteria</taxon>
        <taxon>Pseudomonadati</taxon>
        <taxon>Thermodesulfobacteriota</taxon>
        <taxon>Desulfovibrionia</taxon>
        <taxon>Desulfovibrionales</taxon>
        <taxon>Desulfomicrobiaceae</taxon>
        <taxon>Desulfomicrobium</taxon>
    </lineage>
</organism>
<keyword evidence="4" id="KW-1003">Cell membrane</keyword>
<feature type="transmembrane region" description="Helical" evidence="8">
    <location>
        <begin position="262"/>
        <end position="279"/>
    </location>
</feature>
<name>A0A8G2F6B1_DESNO</name>
<dbReference type="InterPro" id="IPR000620">
    <property type="entry name" value="EamA_dom"/>
</dbReference>
<evidence type="ECO:0000256" key="3">
    <source>
        <dbReference type="ARBA" id="ARBA00022448"/>
    </source>
</evidence>
<evidence type="ECO:0000256" key="5">
    <source>
        <dbReference type="ARBA" id="ARBA00022692"/>
    </source>
</evidence>
<keyword evidence="11" id="KW-1185">Reference proteome</keyword>
<gene>
    <name evidence="10" type="ORF">SAMN05421830_101688</name>
</gene>
<dbReference type="InterPro" id="IPR037185">
    <property type="entry name" value="EmrE-like"/>
</dbReference>
<dbReference type="GO" id="GO:0005886">
    <property type="term" value="C:plasma membrane"/>
    <property type="evidence" value="ECO:0007669"/>
    <property type="project" value="UniProtKB-SubCell"/>
</dbReference>
<evidence type="ECO:0000256" key="7">
    <source>
        <dbReference type="ARBA" id="ARBA00023136"/>
    </source>
</evidence>
<dbReference type="EMBL" id="FOTO01000001">
    <property type="protein sequence ID" value="SFL34130.1"/>
    <property type="molecule type" value="Genomic_DNA"/>
</dbReference>
<dbReference type="SUPFAM" id="SSF103481">
    <property type="entry name" value="Multidrug resistance efflux transporter EmrE"/>
    <property type="match status" value="2"/>
</dbReference>
<evidence type="ECO:0000256" key="2">
    <source>
        <dbReference type="ARBA" id="ARBA00007362"/>
    </source>
</evidence>
<reference evidence="10 11" key="1">
    <citation type="submission" date="2016-10" db="EMBL/GenBank/DDBJ databases">
        <authorList>
            <person name="Varghese N."/>
            <person name="Submissions S."/>
        </authorList>
    </citation>
    <scope>NUCLEOTIDE SEQUENCE [LARGE SCALE GENOMIC DNA]</scope>
    <source>
        <strain evidence="10 11">DSM 1741</strain>
    </source>
</reference>
<comment type="similarity">
    <text evidence="2">Belongs to the EamA transporter family.</text>
</comment>
<comment type="caution">
    <text evidence="10">The sequence shown here is derived from an EMBL/GenBank/DDBJ whole genome shotgun (WGS) entry which is preliminary data.</text>
</comment>
<dbReference type="Proteomes" id="UP000199581">
    <property type="component" value="Unassembled WGS sequence"/>
</dbReference>
<evidence type="ECO:0000256" key="1">
    <source>
        <dbReference type="ARBA" id="ARBA00004651"/>
    </source>
</evidence>
<feature type="transmembrane region" description="Helical" evidence="8">
    <location>
        <begin position="238"/>
        <end position="256"/>
    </location>
</feature>
<sequence length="293" mass="32384">MNPGILAAIGAYASWGMLPIYWKLLGHVPTAQLLCHRITWSFVVLAIFLVLTRRIARLRSSLCPSVWGSYVLASLLIGVNWFIYVWSVNAGYIVEASLGYFINPLLSVLLGVFFMRERLRPLQWAPLGLAAAGVIYLTFDYGRLPWIALTLAVTFSLYGLVKKKAPLGAFEGLTLETGLLLAPALAWLGWSELSGVGAFLHAGVGSDLLLMGAGVVTTAPLVMFAAAAHRIPLSMIGILQYIAPTIQFLIGVFMYHEPFSRTQFTGFSMVWLAVLLFWLERWWIGHATRPPKQ</sequence>
<evidence type="ECO:0000256" key="4">
    <source>
        <dbReference type="ARBA" id="ARBA00022475"/>
    </source>
</evidence>
<dbReference type="AlphaFoldDB" id="A0A8G2F6B1"/>
<keyword evidence="7 8" id="KW-0472">Membrane</keyword>
<dbReference type="RefSeq" id="WP_092189268.1">
    <property type="nucleotide sequence ID" value="NZ_FOTO01000001.1"/>
</dbReference>
<keyword evidence="3" id="KW-0813">Transport</keyword>
<dbReference type="InterPro" id="IPR004626">
    <property type="entry name" value="RarD"/>
</dbReference>
<evidence type="ECO:0000313" key="11">
    <source>
        <dbReference type="Proteomes" id="UP000199581"/>
    </source>
</evidence>
<protein>
    <submittedName>
        <fullName evidence="10">Chloramphenicol-sensitive protein RarD</fullName>
    </submittedName>
</protein>
<dbReference type="PANTHER" id="PTHR22911:SF137">
    <property type="entry name" value="SOLUTE CARRIER FAMILY 35 MEMBER G2-RELATED"/>
    <property type="match status" value="1"/>
</dbReference>
<proteinExistence type="inferred from homology"/>
<dbReference type="NCBIfam" id="TIGR00688">
    <property type="entry name" value="rarD"/>
    <property type="match status" value="1"/>
</dbReference>
<feature type="domain" description="EamA" evidence="9">
    <location>
        <begin position="3"/>
        <end position="138"/>
    </location>
</feature>
<feature type="transmembrane region" description="Helical" evidence="8">
    <location>
        <begin position="5"/>
        <end position="25"/>
    </location>
</feature>
<evidence type="ECO:0000259" key="9">
    <source>
        <dbReference type="Pfam" id="PF00892"/>
    </source>
</evidence>
<evidence type="ECO:0000313" key="10">
    <source>
        <dbReference type="EMBL" id="SFL34130.1"/>
    </source>
</evidence>
<feature type="transmembrane region" description="Helical" evidence="8">
    <location>
        <begin position="98"/>
        <end position="115"/>
    </location>
</feature>
<keyword evidence="6 8" id="KW-1133">Transmembrane helix</keyword>
<dbReference type="Pfam" id="PF00892">
    <property type="entry name" value="EamA"/>
    <property type="match status" value="1"/>
</dbReference>
<dbReference type="OrthoDB" id="369870at2"/>
<dbReference type="PANTHER" id="PTHR22911">
    <property type="entry name" value="ACYL-MALONYL CONDENSING ENZYME-RELATED"/>
    <property type="match status" value="1"/>
</dbReference>
<comment type="subcellular location">
    <subcellularLocation>
        <location evidence="1">Cell membrane</location>
        <topology evidence="1">Multi-pass membrane protein</topology>
    </subcellularLocation>
</comment>
<evidence type="ECO:0000256" key="8">
    <source>
        <dbReference type="SAM" id="Phobius"/>
    </source>
</evidence>
<accession>A0A8G2F6B1</accession>